<dbReference type="OrthoDB" id="2611444at2"/>
<gene>
    <name evidence="3" type="ORF">SAMN02745123_02686</name>
</gene>
<evidence type="ECO:0000313" key="3">
    <source>
        <dbReference type="EMBL" id="SHK67151.1"/>
    </source>
</evidence>
<dbReference type="EMBL" id="FRAR01000020">
    <property type="protein sequence ID" value="SHK67151.1"/>
    <property type="molecule type" value="Genomic_DNA"/>
</dbReference>
<protein>
    <submittedName>
        <fullName evidence="3">S-layer homology domain-containing protein</fullName>
    </submittedName>
</protein>
<name>A0A1M6UDA5_9FIRM</name>
<proteinExistence type="predicted"/>
<dbReference type="PROSITE" id="PS51272">
    <property type="entry name" value="SLH"/>
    <property type="match status" value="1"/>
</dbReference>
<dbReference type="Proteomes" id="UP000183997">
    <property type="component" value="Unassembled WGS sequence"/>
</dbReference>
<organism evidence="3 4">
    <name type="scientific">Desulforamulus aeronauticus DSM 10349</name>
    <dbReference type="NCBI Taxonomy" id="1121421"/>
    <lineage>
        <taxon>Bacteria</taxon>
        <taxon>Bacillati</taxon>
        <taxon>Bacillota</taxon>
        <taxon>Clostridia</taxon>
        <taxon>Eubacteriales</taxon>
        <taxon>Peptococcaceae</taxon>
        <taxon>Desulforamulus</taxon>
    </lineage>
</organism>
<feature type="non-terminal residue" evidence="3">
    <location>
        <position position="1"/>
    </location>
</feature>
<dbReference type="InterPro" id="IPR001119">
    <property type="entry name" value="SLH_dom"/>
</dbReference>
<reference evidence="4" key="1">
    <citation type="submission" date="2016-11" db="EMBL/GenBank/DDBJ databases">
        <authorList>
            <person name="Varghese N."/>
            <person name="Submissions S."/>
        </authorList>
    </citation>
    <scope>NUCLEOTIDE SEQUENCE [LARGE SCALE GENOMIC DNA]</scope>
    <source>
        <strain evidence="4">DSM 10349</strain>
    </source>
</reference>
<evidence type="ECO:0000259" key="2">
    <source>
        <dbReference type="PROSITE" id="PS51272"/>
    </source>
</evidence>
<accession>A0A1M6UDA5</accession>
<keyword evidence="1" id="KW-0677">Repeat</keyword>
<evidence type="ECO:0000313" key="4">
    <source>
        <dbReference type="Proteomes" id="UP000183997"/>
    </source>
</evidence>
<sequence>IDPSMQTFVAAAVKHGVMSGKTNNLFDPKANVTRGEMAAIVARLFENGKINPSPDKYFIGKLSTVDVTGKKITVTKDGQSKTYSLDADALCYRDGKRTGIGVFKANENVKVALDAANKVTVMAYTTATTTAPPSVSVATTYTGTIRSLLSGNPITLSFQPDSGTLNSYPLSSNAIIKQNGIVKDLTALTSGSRAEIKVTGDSVTEVNLLSAVPSGNEKRGYVVNMYLDYFTIRYDDGTSEEIQKTNAGASFSQLFRGQRVAVTKSGSLVTGVVGLSEAKKLFGEVVSVGSSSITIEDVDGYERNIDMASSYKVKDEDGDTIDLDEINEEDEVEIEVNSKEEAVTIKLLDGSSSSSSSSNLEGEVTVLDTSGDYSIKIRKPDGSEKTYDVEDDVDVYEDGDSIDFDDIRKGDYVKLKLNSRDDVTRIDILDVELVEGEVTDVDTSGSWSITIEDSRGDDETYDVSDDVDVYDEDGKSKKFKDIDDGDQVKLVIDDDDEVITITILDEDSSSSRDGTYTGTLTGLDEDDEELTLKTSSGTKTYTLARNVDVENDGDELDLDEILIGSKVRITVEDGEVEEIEITDAEDITIEGKLYNIDAHYIWLKQENGTHKLKMASDVTLEDDEGDEVDWDELKDDFLNDDVEVELDNGEVETLTVIE</sequence>
<evidence type="ECO:0000256" key="1">
    <source>
        <dbReference type="ARBA" id="ARBA00022737"/>
    </source>
</evidence>
<dbReference type="Pfam" id="PF00395">
    <property type="entry name" value="SLH"/>
    <property type="match status" value="1"/>
</dbReference>
<feature type="domain" description="SLH" evidence="2">
    <location>
        <begin position="1"/>
        <end position="55"/>
    </location>
</feature>
<dbReference type="RefSeq" id="WP_072915276.1">
    <property type="nucleotide sequence ID" value="NZ_FRAR01000020.1"/>
</dbReference>
<dbReference type="STRING" id="1121421.SAMN02745123_02686"/>
<keyword evidence="4" id="KW-1185">Reference proteome</keyword>
<dbReference type="AlphaFoldDB" id="A0A1M6UDA5"/>